<name>A0ABU0LQ73_9HYPH</name>
<gene>
    <name evidence="5" type="ORF">QOZ99_001751</name>
</gene>
<evidence type="ECO:0000313" key="5">
    <source>
        <dbReference type="EMBL" id="MDQ0510863.1"/>
    </source>
</evidence>
<keyword evidence="4" id="KW-0472">Membrane</keyword>
<reference evidence="5 6" key="1">
    <citation type="submission" date="2023-07" db="EMBL/GenBank/DDBJ databases">
        <title>Genomic Encyclopedia of Type Strains, Phase IV (KMG-IV): sequencing the most valuable type-strain genomes for metagenomic binning, comparative biology and taxonomic classification.</title>
        <authorList>
            <person name="Goeker M."/>
        </authorList>
    </citation>
    <scope>NUCLEOTIDE SEQUENCE [LARGE SCALE GENOMIC DNA]</scope>
    <source>
        <strain evidence="5 6">DSM 15561</strain>
    </source>
</reference>
<dbReference type="InterPro" id="IPR051018">
    <property type="entry name" value="Bacteriophage_GH24"/>
</dbReference>
<keyword evidence="6" id="KW-1185">Reference proteome</keyword>
<dbReference type="EC" id="3.2.1.17" evidence="3"/>
<dbReference type="InterPro" id="IPR002196">
    <property type="entry name" value="Glyco_hydro_24"/>
</dbReference>
<keyword evidence="2 3" id="KW-0081">Bacteriolytic enzyme</keyword>
<keyword evidence="1 3" id="KW-0929">Antimicrobial</keyword>
<evidence type="ECO:0000256" key="4">
    <source>
        <dbReference type="SAM" id="Phobius"/>
    </source>
</evidence>
<dbReference type="PANTHER" id="PTHR38107:SF3">
    <property type="entry name" value="LYSOZYME RRRD-RELATED"/>
    <property type="match status" value="1"/>
</dbReference>
<keyword evidence="3" id="KW-0326">Glycosidase</keyword>
<evidence type="ECO:0000256" key="1">
    <source>
        <dbReference type="ARBA" id="ARBA00022529"/>
    </source>
</evidence>
<keyword evidence="4" id="KW-1133">Transmembrane helix</keyword>
<sequence>MPISKLRPSKRAAAAVAAVVAMSIGGYAIMPGTGERVPDDVVLAATYLVRPWEGRELRAYPDPATGGAPWTICDGDTKGVRPGMMETPAGCDKRLVRRMMEFRGKLVACIPGFGAKPLSWRAMMNGLTWNIGPEKPRGSCGSTAARLGIAGDYIGSCNAATAFNKAGGKVWAGLVNRREMGDASRIGEGELCVTGVQ</sequence>
<protein>
    <recommendedName>
        <fullName evidence="3">Lysozyme</fullName>
        <ecNumber evidence="3">3.2.1.17</ecNumber>
    </recommendedName>
</protein>
<accession>A0ABU0LQ73</accession>
<dbReference type="Gene3D" id="1.10.530.40">
    <property type="match status" value="1"/>
</dbReference>
<dbReference type="Proteomes" id="UP001235094">
    <property type="component" value="Unassembled WGS sequence"/>
</dbReference>
<evidence type="ECO:0000256" key="2">
    <source>
        <dbReference type="ARBA" id="ARBA00022638"/>
    </source>
</evidence>
<dbReference type="SUPFAM" id="SSF53955">
    <property type="entry name" value="Lysozyme-like"/>
    <property type="match status" value="1"/>
</dbReference>
<dbReference type="RefSeq" id="WP_306889575.1">
    <property type="nucleotide sequence ID" value="NZ_JAUSVR010000004.1"/>
</dbReference>
<dbReference type="Pfam" id="PF00959">
    <property type="entry name" value="Phage_lysozyme"/>
    <property type="match status" value="1"/>
</dbReference>
<keyword evidence="4" id="KW-0812">Transmembrane</keyword>
<proteinExistence type="inferred from homology"/>
<dbReference type="CDD" id="cd16900">
    <property type="entry name" value="endolysin_R21-like"/>
    <property type="match status" value="1"/>
</dbReference>
<evidence type="ECO:0000313" key="6">
    <source>
        <dbReference type="Proteomes" id="UP001235094"/>
    </source>
</evidence>
<evidence type="ECO:0000256" key="3">
    <source>
        <dbReference type="RuleBase" id="RU003788"/>
    </source>
</evidence>
<comment type="catalytic activity">
    <reaction evidence="3">
        <text>Hydrolysis of (1-&gt;4)-beta-linkages between N-acetylmuramic acid and N-acetyl-D-glucosamine residues in a peptidoglycan and between N-acetyl-D-glucosamine residues in chitodextrins.</text>
        <dbReference type="EC" id="3.2.1.17"/>
    </reaction>
</comment>
<dbReference type="PANTHER" id="PTHR38107">
    <property type="match status" value="1"/>
</dbReference>
<comment type="similarity">
    <text evidence="3">Belongs to the glycosyl hydrolase 24 family.</text>
</comment>
<dbReference type="EMBL" id="JAUSVR010000004">
    <property type="protein sequence ID" value="MDQ0510863.1"/>
    <property type="molecule type" value="Genomic_DNA"/>
</dbReference>
<feature type="transmembrane region" description="Helical" evidence="4">
    <location>
        <begin position="12"/>
        <end position="30"/>
    </location>
</feature>
<keyword evidence="3" id="KW-0378">Hydrolase</keyword>
<organism evidence="5 6">
    <name type="scientific">Ancylobacter amanitiformis</name>
    <dbReference type="NCBI Taxonomy" id="217069"/>
    <lineage>
        <taxon>Bacteria</taxon>
        <taxon>Pseudomonadati</taxon>
        <taxon>Pseudomonadota</taxon>
        <taxon>Alphaproteobacteria</taxon>
        <taxon>Hyphomicrobiales</taxon>
        <taxon>Xanthobacteraceae</taxon>
        <taxon>Ancylobacter</taxon>
    </lineage>
</organism>
<comment type="caution">
    <text evidence="5">The sequence shown here is derived from an EMBL/GenBank/DDBJ whole genome shotgun (WGS) entry which is preliminary data.</text>
</comment>
<dbReference type="InterPro" id="IPR023347">
    <property type="entry name" value="Lysozyme_dom_sf"/>
</dbReference>
<dbReference type="InterPro" id="IPR023346">
    <property type="entry name" value="Lysozyme-like_dom_sf"/>
</dbReference>